<organism evidence="2">
    <name type="scientific">marine metagenome</name>
    <dbReference type="NCBI Taxonomy" id="408172"/>
    <lineage>
        <taxon>unclassified sequences</taxon>
        <taxon>metagenomes</taxon>
        <taxon>ecological metagenomes</taxon>
    </lineage>
</organism>
<dbReference type="EMBL" id="UINC01050209">
    <property type="protein sequence ID" value="SVB62909.1"/>
    <property type="molecule type" value="Genomic_DNA"/>
</dbReference>
<name>A0A382FJR0_9ZZZZ</name>
<proteinExistence type="predicted"/>
<evidence type="ECO:0000313" key="2">
    <source>
        <dbReference type="EMBL" id="SVB62909.1"/>
    </source>
</evidence>
<gene>
    <name evidence="2" type="ORF">METZ01_LOCUS215763</name>
</gene>
<accession>A0A382FJR0</accession>
<reference evidence="2" key="1">
    <citation type="submission" date="2018-05" db="EMBL/GenBank/DDBJ databases">
        <authorList>
            <person name="Lanie J.A."/>
            <person name="Ng W.-L."/>
            <person name="Kazmierczak K.M."/>
            <person name="Andrzejewski T.M."/>
            <person name="Davidsen T.M."/>
            <person name="Wayne K.J."/>
            <person name="Tettelin H."/>
            <person name="Glass J.I."/>
            <person name="Rusch D."/>
            <person name="Podicherti R."/>
            <person name="Tsui H.-C.T."/>
            <person name="Winkler M.E."/>
        </authorList>
    </citation>
    <scope>NUCLEOTIDE SEQUENCE</scope>
</reference>
<evidence type="ECO:0000256" key="1">
    <source>
        <dbReference type="SAM" id="MobiDB-lite"/>
    </source>
</evidence>
<sequence>MEIEITANIFSENSPETPDIRK</sequence>
<dbReference type="AlphaFoldDB" id="A0A382FJR0"/>
<feature type="region of interest" description="Disordered" evidence="1">
    <location>
        <begin position="1"/>
        <end position="22"/>
    </location>
</feature>
<protein>
    <submittedName>
        <fullName evidence="2">Uncharacterized protein</fullName>
    </submittedName>
</protein>